<evidence type="ECO:0000313" key="2">
    <source>
        <dbReference type="Proteomes" id="UP000534294"/>
    </source>
</evidence>
<gene>
    <name evidence="1" type="ORF">HNQ64_002648</name>
</gene>
<keyword evidence="2" id="KW-1185">Reference proteome</keyword>
<dbReference type="EMBL" id="JACHIF010000005">
    <property type="protein sequence ID" value="MBB5038385.1"/>
    <property type="molecule type" value="Genomic_DNA"/>
</dbReference>
<protein>
    <submittedName>
        <fullName evidence="1">Uncharacterized protein</fullName>
    </submittedName>
</protein>
<dbReference type="Proteomes" id="UP000534294">
    <property type="component" value="Unassembled WGS sequence"/>
</dbReference>
<name>A0A7W7YLX8_9BACT</name>
<comment type="caution">
    <text evidence="1">The sequence shown here is derived from an EMBL/GenBank/DDBJ whole genome shotgun (WGS) entry which is preliminary data.</text>
</comment>
<dbReference type="AlphaFoldDB" id="A0A7W7YLX8"/>
<accession>A0A7W7YLX8</accession>
<evidence type="ECO:0000313" key="1">
    <source>
        <dbReference type="EMBL" id="MBB5038385.1"/>
    </source>
</evidence>
<sequence length="172" mass="18515">MIGPPTRRAGVFCATETVSTPHPTAELPASVWNAPHISCPLHLHRKAGNPAITSKNTPHLSAGHTRPTIPRMPSIVGRVCSAQTTPHPPPTPPQNYPPWFGTPRKHLLPPKTEPPTRRAGVFCANETASTPDPTAELPAWFGTPHKHLLPPKTEPPTRRAGVFCANDTTSTL</sequence>
<reference evidence="1 2" key="1">
    <citation type="submission" date="2020-08" db="EMBL/GenBank/DDBJ databases">
        <title>Genomic Encyclopedia of Type Strains, Phase IV (KMG-IV): sequencing the most valuable type-strain genomes for metagenomic binning, comparative biology and taxonomic classification.</title>
        <authorList>
            <person name="Goeker M."/>
        </authorList>
    </citation>
    <scope>NUCLEOTIDE SEQUENCE [LARGE SCALE GENOMIC DNA]</scope>
    <source>
        <strain evidence="1 2">DSM 12251</strain>
    </source>
</reference>
<proteinExistence type="predicted"/>
<organism evidence="1 2">
    <name type="scientific">Prosthecobacter dejongeii</name>
    <dbReference type="NCBI Taxonomy" id="48465"/>
    <lineage>
        <taxon>Bacteria</taxon>
        <taxon>Pseudomonadati</taxon>
        <taxon>Verrucomicrobiota</taxon>
        <taxon>Verrucomicrobiia</taxon>
        <taxon>Verrucomicrobiales</taxon>
        <taxon>Verrucomicrobiaceae</taxon>
        <taxon>Prosthecobacter</taxon>
    </lineage>
</organism>